<feature type="transmembrane region" description="Helical" evidence="2">
    <location>
        <begin position="181"/>
        <end position="200"/>
    </location>
</feature>
<feature type="transmembrane region" description="Helical" evidence="2">
    <location>
        <begin position="399"/>
        <end position="425"/>
    </location>
</feature>
<evidence type="ECO:0000256" key="2">
    <source>
        <dbReference type="SAM" id="Phobius"/>
    </source>
</evidence>
<dbReference type="PANTHER" id="PTHR11328">
    <property type="entry name" value="MAJOR FACILITATOR SUPERFAMILY DOMAIN-CONTAINING PROTEIN"/>
    <property type="match status" value="1"/>
</dbReference>
<sequence>MQKQNIWLKRIGYGFGDFGCNLVFSTMASYLMFFYTDIFGIEAAVVGTMMLSTRLLDALTDVLMGLLVDRTNTRWGSGRPYFIIGAIPFAIFTTLTFYVPNFGITGKIIWAYVTYIMLSVAYTIVNIPLNTIVPRLTADVNERNILVASRMICALLGTTVVMGITQPLVDFFGQGDYKQGYFITMMVYGILAMFIFFFTFTQTEEIVTPTIIRTKKSSIIDDMKGLTAQSWILVLVNFFYFGLFVVRNTSVIYYFTYNLDSASWMTFVGFFGILSGLPILLLLPKLQKIFTQRTLIIACCILYLVGDVIAYVGKNSLILQIVSLAITGLGMYGIFGVTFAIQPDVIDYSEFEKKRSIPGMIASMQGFFVKFGMGVAGLAIGYILEAYGYVANEVQSETALTGIAICYIGLPALICLCIIGLMTFYKLDALRNEMTRVLELRRKQLSCSHLN</sequence>
<dbReference type="InterPro" id="IPR001927">
    <property type="entry name" value="Na/Gal_symport"/>
</dbReference>
<evidence type="ECO:0000256" key="1">
    <source>
        <dbReference type="ARBA" id="ARBA00009617"/>
    </source>
</evidence>
<proteinExistence type="inferred from homology"/>
<name>A0A379B7N4_9PAST</name>
<keyword evidence="4" id="KW-1185">Reference proteome</keyword>
<dbReference type="InterPro" id="IPR039672">
    <property type="entry name" value="MFS_2"/>
</dbReference>
<dbReference type="GO" id="GO:0015293">
    <property type="term" value="F:symporter activity"/>
    <property type="evidence" value="ECO:0007669"/>
    <property type="project" value="InterPro"/>
</dbReference>
<dbReference type="CDD" id="cd17332">
    <property type="entry name" value="MFS_MelB_like"/>
    <property type="match status" value="1"/>
</dbReference>
<dbReference type="InterPro" id="IPR036259">
    <property type="entry name" value="MFS_trans_sf"/>
</dbReference>
<dbReference type="Proteomes" id="UP000254280">
    <property type="component" value="Unassembled WGS sequence"/>
</dbReference>
<feature type="transmembrane region" description="Helical" evidence="2">
    <location>
        <begin position="231"/>
        <end position="256"/>
    </location>
</feature>
<accession>A0A379B7N4</accession>
<dbReference type="GO" id="GO:0006814">
    <property type="term" value="P:sodium ion transport"/>
    <property type="evidence" value="ECO:0007669"/>
    <property type="project" value="InterPro"/>
</dbReference>
<feature type="transmembrane region" description="Helical" evidence="2">
    <location>
        <begin position="318"/>
        <end position="341"/>
    </location>
</feature>
<feature type="transmembrane region" description="Helical" evidence="2">
    <location>
        <begin position="80"/>
        <end position="100"/>
    </location>
</feature>
<dbReference type="SUPFAM" id="SSF103473">
    <property type="entry name" value="MFS general substrate transporter"/>
    <property type="match status" value="1"/>
</dbReference>
<feature type="transmembrane region" description="Helical" evidence="2">
    <location>
        <begin position="262"/>
        <end position="283"/>
    </location>
</feature>
<reference evidence="3 4" key="1">
    <citation type="submission" date="2018-06" db="EMBL/GenBank/DDBJ databases">
        <authorList>
            <consortium name="Pathogen Informatics"/>
            <person name="Doyle S."/>
        </authorList>
    </citation>
    <scope>NUCLEOTIDE SEQUENCE [LARGE SCALE GENOMIC DNA]</scope>
    <source>
        <strain evidence="3 4">NCTC10699</strain>
    </source>
</reference>
<feature type="transmembrane region" description="Helical" evidence="2">
    <location>
        <begin position="112"/>
        <end position="133"/>
    </location>
</feature>
<feature type="transmembrane region" description="Helical" evidence="2">
    <location>
        <begin position="362"/>
        <end position="384"/>
    </location>
</feature>
<dbReference type="Pfam" id="PF13347">
    <property type="entry name" value="MFS_2"/>
    <property type="match status" value="1"/>
</dbReference>
<keyword evidence="2" id="KW-0812">Transmembrane</keyword>
<dbReference type="PANTHER" id="PTHR11328:SF24">
    <property type="entry name" value="MAJOR FACILITATOR SUPERFAMILY (MFS) PROFILE DOMAIN-CONTAINING PROTEIN"/>
    <property type="match status" value="1"/>
</dbReference>
<comment type="similarity">
    <text evidence="1">Belongs to the sodium:galactoside symporter (TC 2.A.2) family.</text>
</comment>
<dbReference type="Gene3D" id="1.20.1250.20">
    <property type="entry name" value="MFS general substrate transporter like domains"/>
    <property type="match status" value="1"/>
</dbReference>
<keyword evidence="2" id="KW-0472">Membrane</keyword>
<protein>
    <submittedName>
        <fullName evidence="3">Inner membrane symporter yicJ</fullName>
    </submittedName>
</protein>
<feature type="transmembrane region" description="Helical" evidence="2">
    <location>
        <begin position="295"/>
        <end position="312"/>
    </location>
</feature>
<feature type="transmembrane region" description="Helical" evidence="2">
    <location>
        <begin position="45"/>
        <end position="68"/>
    </location>
</feature>
<organism evidence="3 4">
    <name type="scientific">[Pasteurella] mairii</name>
    <dbReference type="NCBI Taxonomy" id="757"/>
    <lineage>
        <taxon>Bacteria</taxon>
        <taxon>Pseudomonadati</taxon>
        <taxon>Pseudomonadota</taxon>
        <taxon>Gammaproteobacteria</taxon>
        <taxon>Pasteurellales</taxon>
        <taxon>Pasteurellaceae</taxon>
    </lineage>
</organism>
<evidence type="ECO:0000313" key="4">
    <source>
        <dbReference type="Proteomes" id="UP000254280"/>
    </source>
</evidence>
<gene>
    <name evidence="3" type="primary">yicJ</name>
    <name evidence="3" type="ORF">NCTC10699_02346</name>
</gene>
<dbReference type="OrthoDB" id="181905at2"/>
<dbReference type="NCBIfam" id="TIGR00792">
    <property type="entry name" value="gph"/>
    <property type="match status" value="1"/>
</dbReference>
<keyword evidence="2" id="KW-1133">Transmembrane helix</keyword>
<feature type="transmembrane region" description="Helical" evidence="2">
    <location>
        <begin position="12"/>
        <end position="33"/>
    </location>
</feature>
<evidence type="ECO:0000313" key="3">
    <source>
        <dbReference type="EMBL" id="SUB34665.1"/>
    </source>
</evidence>
<feature type="transmembrane region" description="Helical" evidence="2">
    <location>
        <begin position="145"/>
        <end position="169"/>
    </location>
</feature>
<dbReference type="AlphaFoldDB" id="A0A379B7N4"/>
<dbReference type="GO" id="GO:0008643">
    <property type="term" value="P:carbohydrate transport"/>
    <property type="evidence" value="ECO:0007669"/>
    <property type="project" value="InterPro"/>
</dbReference>
<dbReference type="EMBL" id="UGSS01000002">
    <property type="protein sequence ID" value="SUB34665.1"/>
    <property type="molecule type" value="Genomic_DNA"/>
</dbReference>
<dbReference type="GO" id="GO:0005886">
    <property type="term" value="C:plasma membrane"/>
    <property type="evidence" value="ECO:0007669"/>
    <property type="project" value="TreeGrafter"/>
</dbReference>